<dbReference type="Pfam" id="PF00990">
    <property type="entry name" value="GGDEF"/>
    <property type="match status" value="1"/>
</dbReference>
<feature type="transmembrane region" description="Helical" evidence="2">
    <location>
        <begin position="63"/>
        <end position="85"/>
    </location>
</feature>
<dbReference type="InterPro" id="IPR000160">
    <property type="entry name" value="GGDEF_dom"/>
</dbReference>
<feature type="transmembrane region" description="Helical" evidence="2">
    <location>
        <begin position="193"/>
        <end position="212"/>
    </location>
</feature>
<dbReference type="InterPro" id="IPR001633">
    <property type="entry name" value="EAL_dom"/>
</dbReference>
<dbReference type="SUPFAM" id="SSF55073">
    <property type="entry name" value="Nucleotide cyclase"/>
    <property type="match status" value="1"/>
</dbReference>
<dbReference type="GeneID" id="70576902"/>
<dbReference type="EMBL" id="UAWC01000001">
    <property type="protein sequence ID" value="SQB33532.1"/>
    <property type="molecule type" value="Genomic_DNA"/>
</dbReference>
<dbReference type="SUPFAM" id="SSF141868">
    <property type="entry name" value="EAL domain-like"/>
    <property type="match status" value="1"/>
</dbReference>
<feature type="coiled-coil region" evidence="1">
    <location>
        <begin position="316"/>
        <end position="350"/>
    </location>
</feature>
<keyword evidence="2" id="KW-1133">Transmembrane helix</keyword>
<dbReference type="CDD" id="cd01949">
    <property type="entry name" value="GGDEF"/>
    <property type="match status" value="1"/>
</dbReference>
<feature type="transmembrane region" description="Helical" evidence="2">
    <location>
        <begin position="224"/>
        <end position="245"/>
    </location>
</feature>
<dbReference type="PANTHER" id="PTHR44757:SF2">
    <property type="entry name" value="BIOFILM ARCHITECTURE MAINTENANCE PROTEIN MBAA"/>
    <property type="match status" value="1"/>
</dbReference>
<evidence type="ECO:0000256" key="2">
    <source>
        <dbReference type="SAM" id="Phobius"/>
    </source>
</evidence>
<accession>A0A239ZUF2</accession>
<feature type="transmembrane region" description="Helical" evidence="2">
    <location>
        <begin position="97"/>
        <end position="115"/>
    </location>
</feature>
<dbReference type="PROSITE" id="PS50887">
    <property type="entry name" value="GGDEF"/>
    <property type="match status" value="1"/>
</dbReference>
<dbReference type="InterPro" id="IPR052155">
    <property type="entry name" value="Biofilm_reg_signaling"/>
</dbReference>
<dbReference type="NCBIfam" id="TIGR00254">
    <property type="entry name" value="GGDEF"/>
    <property type="match status" value="1"/>
</dbReference>
<dbReference type="InterPro" id="IPR035919">
    <property type="entry name" value="EAL_sf"/>
</dbReference>
<feature type="transmembrane region" description="Helical" evidence="2">
    <location>
        <begin position="31"/>
        <end position="51"/>
    </location>
</feature>
<dbReference type="Proteomes" id="UP000250223">
    <property type="component" value="Unassembled WGS sequence"/>
</dbReference>
<feature type="transmembrane region" description="Helical" evidence="2">
    <location>
        <begin position="7"/>
        <end position="25"/>
    </location>
</feature>
<feature type="domain" description="GGDEF" evidence="4">
    <location>
        <begin position="377"/>
        <end position="510"/>
    </location>
</feature>
<evidence type="ECO:0000259" key="4">
    <source>
        <dbReference type="PROSITE" id="PS50887"/>
    </source>
</evidence>
<feature type="transmembrane region" description="Helical" evidence="2">
    <location>
        <begin position="158"/>
        <end position="181"/>
    </location>
</feature>
<organism evidence="5 6">
    <name type="scientific">Clostridium cochlearium</name>
    <dbReference type="NCBI Taxonomy" id="1494"/>
    <lineage>
        <taxon>Bacteria</taxon>
        <taxon>Bacillati</taxon>
        <taxon>Bacillota</taxon>
        <taxon>Clostridia</taxon>
        <taxon>Eubacteriales</taxon>
        <taxon>Clostridiaceae</taxon>
        <taxon>Clostridium</taxon>
    </lineage>
</organism>
<dbReference type="CDD" id="cd01948">
    <property type="entry name" value="EAL"/>
    <property type="match status" value="1"/>
</dbReference>
<sequence length="780" mass="91028">MNEAKKIKYQLTILIIFFLIYNIAIIYENNYWGNILSPVIAFLTSYFLIIISKKIDIYKNNWMLLALSCLSWGICDLLWGIYDLIFKINPENIDLFMYIYIIPNLFIISTVILYFIKNIKKLEYVQLIVDTTTTLILMLSFFWILILGEQFEFILSNIYELTTFLYIATDFISLSIIYIMFISIRSKKKSVTNILIVLGIIVYTISELLYVHQKLMGVYIPNSILDGLFMLTFILFAIAGAYKLLYEKQYIEESFNLPDNIDNNKKGRLILLIPLIMLFMLHKLDIQWIIFFTGIILIHKVLSSYVKISTYNKYMLDKEIEINDLLEKKIEERTKELIKANDRLKVLSQQDVLTNLYNRRYFMKKIDEMILTKKTDETIVVFYMDLNGFKIINDSYGHDMGDKVLLEVSNRLESFIPDDAILARLGGDEFIIARKGVWDLIEIQDFVEEMASLYEKPIIIEPYKFKVSFSVGIAMCAEDNLDRNTLIKNADVAMYYAKEDLNKMYVFYDKNLSRKVERKNKLELLLKNAVFDEEFEIHYQPQFNSNTKEIIGVEALIRWNSPLEGIISPVEFIPIAETCGIIVDIGYWVMKNAIKQVSYWNKYNNMNLRVAINVSPKQINSLDFIKNLKTIIQHNEIDPKLIDIEITENIELTQEGVIKEVLEELACIGVKISIDDFGTGYSSLSYIKRFHIDRLKIAKELVDNISSDSVNLKVVKAIIMIAKTMNIKTIAEGVEDEFQLQKLIELGCDEIQGYIWDKPLKIKEFEKKYLSKTGRVIDFL</sequence>
<evidence type="ECO:0000256" key="1">
    <source>
        <dbReference type="SAM" id="Coils"/>
    </source>
</evidence>
<dbReference type="SMART" id="SM00267">
    <property type="entry name" value="GGDEF"/>
    <property type="match status" value="1"/>
</dbReference>
<evidence type="ECO:0000313" key="6">
    <source>
        <dbReference type="Proteomes" id="UP000250223"/>
    </source>
</evidence>
<evidence type="ECO:0000313" key="5">
    <source>
        <dbReference type="EMBL" id="SQB33532.1"/>
    </source>
</evidence>
<dbReference type="InterPro" id="IPR043128">
    <property type="entry name" value="Rev_trsase/Diguanyl_cyclase"/>
</dbReference>
<keyword evidence="5" id="KW-0378">Hydrolase</keyword>
<dbReference type="Gene3D" id="3.30.70.270">
    <property type="match status" value="1"/>
</dbReference>
<dbReference type="PROSITE" id="PS50883">
    <property type="entry name" value="EAL"/>
    <property type="match status" value="1"/>
</dbReference>
<keyword evidence="1" id="KW-0175">Coiled coil</keyword>
<dbReference type="SMART" id="SM00052">
    <property type="entry name" value="EAL"/>
    <property type="match status" value="1"/>
</dbReference>
<feature type="transmembrane region" description="Helical" evidence="2">
    <location>
        <begin position="127"/>
        <end position="146"/>
    </location>
</feature>
<keyword evidence="2" id="KW-0472">Membrane</keyword>
<feature type="domain" description="EAL" evidence="3">
    <location>
        <begin position="519"/>
        <end position="773"/>
    </location>
</feature>
<gene>
    <name evidence="5" type="primary">gmr_1</name>
    <name evidence="5" type="ORF">NCTC13028_00527</name>
</gene>
<dbReference type="InterPro" id="IPR029787">
    <property type="entry name" value="Nucleotide_cyclase"/>
</dbReference>
<keyword evidence="2" id="KW-0812">Transmembrane</keyword>
<dbReference type="RefSeq" id="WP_095177624.1">
    <property type="nucleotide sequence ID" value="NZ_JAKNIH010000055.1"/>
</dbReference>
<proteinExistence type="predicted"/>
<feature type="transmembrane region" description="Helical" evidence="2">
    <location>
        <begin position="266"/>
        <end position="282"/>
    </location>
</feature>
<dbReference type="PANTHER" id="PTHR44757">
    <property type="entry name" value="DIGUANYLATE CYCLASE DGCP"/>
    <property type="match status" value="1"/>
</dbReference>
<dbReference type="Gene3D" id="3.20.20.450">
    <property type="entry name" value="EAL domain"/>
    <property type="match status" value="1"/>
</dbReference>
<evidence type="ECO:0000259" key="3">
    <source>
        <dbReference type="PROSITE" id="PS50883"/>
    </source>
</evidence>
<dbReference type="Pfam" id="PF00563">
    <property type="entry name" value="EAL"/>
    <property type="match status" value="1"/>
</dbReference>
<dbReference type="AlphaFoldDB" id="A0A239ZUF2"/>
<dbReference type="EC" id="3.1.4.52" evidence="5"/>
<reference evidence="5 6" key="1">
    <citation type="submission" date="2018-06" db="EMBL/GenBank/DDBJ databases">
        <authorList>
            <consortium name="Pathogen Informatics"/>
            <person name="Doyle S."/>
        </authorList>
    </citation>
    <scope>NUCLEOTIDE SEQUENCE [LARGE SCALE GENOMIC DNA]</scope>
    <source>
        <strain evidence="5 6">NCTC13028</strain>
    </source>
</reference>
<dbReference type="GO" id="GO:0071111">
    <property type="term" value="F:cyclic-guanylate-specific phosphodiesterase activity"/>
    <property type="evidence" value="ECO:0007669"/>
    <property type="project" value="UniProtKB-EC"/>
</dbReference>
<protein>
    <submittedName>
        <fullName evidence="5">Diguanylate cyclase/phosphodiesterase</fullName>
        <ecNumber evidence="5">3.1.4.52</ecNumber>
    </submittedName>
</protein>
<name>A0A239ZUF2_CLOCO</name>